<dbReference type="EMBL" id="ABJB010788245">
    <property type="status" value="NOT_ANNOTATED_CDS"/>
    <property type="molecule type" value="Genomic_DNA"/>
</dbReference>
<dbReference type="PANTHER" id="PTHR11905:SF159">
    <property type="entry name" value="ADAM METALLOPROTEASE"/>
    <property type="match status" value="1"/>
</dbReference>
<reference evidence="6" key="2">
    <citation type="submission" date="2020-05" db="UniProtKB">
        <authorList>
            <consortium name="EnsemblMetazoa"/>
        </authorList>
    </citation>
    <scope>IDENTIFICATION</scope>
    <source>
        <strain evidence="6">wikel</strain>
    </source>
</reference>
<organism evidence="6 7">
    <name type="scientific">Ixodes scapularis</name>
    <name type="common">Black-legged tick</name>
    <name type="synonym">Deer tick</name>
    <dbReference type="NCBI Taxonomy" id="6945"/>
    <lineage>
        <taxon>Eukaryota</taxon>
        <taxon>Metazoa</taxon>
        <taxon>Ecdysozoa</taxon>
        <taxon>Arthropoda</taxon>
        <taxon>Chelicerata</taxon>
        <taxon>Arachnida</taxon>
        <taxon>Acari</taxon>
        <taxon>Parasitiformes</taxon>
        <taxon>Ixodida</taxon>
        <taxon>Ixodoidea</taxon>
        <taxon>Ixodidae</taxon>
        <taxon>Ixodinae</taxon>
        <taxon>Ixodes</taxon>
    </lineage>
</organism>
<keyword evidence="7" id="KW-1185">Reference proteome</keyword>
<evidence type="ECO:0000256" key="1">
    <source>
        <dbReference type="ARBA" id="ARBA00022670"/>
    </source>
</evidence>
<sequence>YATYDIVYLVTGRDMVIIQGSHVDRGNMGYAFIAAACGESRVGLGEDKANTFLGVRIMAHELGHLMGCPHDGDPTPRNLGGPGSTGCPFADGYLMSYYTHNMNQYTFSSCCKKEISLMARY</sequence>
<evidence type="ECO:0000256" key="2">
    <source>
        <dbReference type="ARBA" id="ARBA00022801"/>
    </source>
</evidence>
<reference evidence="7" key="1">
    <citation type="submission" date="2008-03" db="EMBL/GenBank/DDBJ databases">
        <title>Annotation of Ixodes scapularis.</title>
        <authorList>
            <consortium name="Ixodes scapularis Genome Project Consortium"/>
            <person name="Caler E."/>
            <person name="Hannick L.I."/>
            <person name="Bidwell S."/>
            <person name="Joardar V."/>
            <person name="Thiagarajan M."/>
            <person name="Amedeo P."/>
            <person name="Galinsky K.J."/>
            <person name="Schobel S."/>
            <person name="Inman J."/>
            <person name="Hostetler J."/>
            <person name="Miller J."/>
            <person name="Hammond M."/>
            <person name="Megy K."/>
            <person name="Lawson D."/>
            <person name="Kodira C."/>
            <person name="Sutton G."/>
            <person name="Meyer J."/>
            <person name="Hill C.A."/>
            <person name="Birren B."/>
            <person name="Nene V."/>
            <person name="Collins F."/>
            <person name="Alarcon-Chaidez F."/>
            <person name="Wikel S."/>
            <person name="Strausberg R."/>
        </authorList>
    </citation>
    <scope>NUCLEOTIDE SEQUENCE [LARGE SCALE GENOMIC DNA]</scope>
    <source>
        <strain evidence="7">Wikel</strain>
    </source>
</reference>
<dbReference type="EMBL" id="ABJB010063221">
    <property type="status" value="NOT_ANNOTATED_CDS"/>
    <property type="molecule type" value="Genomic_DNA"/>
</dbReference>
<dbReference type="InterPro" id="IPR001590">
    <property type="entry name" value="Peptidase_M12B"/>
</dbReference>
<dbReference type="PANTHER" id="PTHR11905">
    <property type="entry name" value="ADAM A DISINTEGRIN AND METALLOPROTEASE DOMAIN"/>
    <property type="match status" value="1"/>
</dbReference>
<dbReference type="Proteomes" id="UP000001555">
    <property type="component" value="Unassembled WGS sequence"/>
</dbReference>
<dbReference type="GO" id="GO:0046872">
    <property type="term" value="F:metal ion binding"/>
    <property type="evidence" value="ECO:0007669"/>
    <property type="project" value="UniProtKB-KW"/>
</dbReference>
<keyword evidence="5" id="KW-0479">Metal-binding</keyword>
<dbReference type="InParanoid" id="A0A1S4LAK8"/>
<feature type="binding site" evidence="5">
    <location>
        <position position="64"/>
    </location>
    <ligand>
        <name>Zn(2+)</name>
        <dbReference type="ChEBI" id="CHEBI:29105"/>
        <note>catalytic</note>
    </ligand>
</feature>
<keyword evidence="3 5" id="KW-0862">Zinc</keyword>
<dbReference type="PROSITE" id="PS50215">
    <property type="entry name" value="ADAM_MEPRO"/>
    <property type="match status" value="1"/>
</dbReference>
<dbReference type="EnsemblMetazoa" id="ISCW011232-RA">
    <property type="protein sequence ID" value="ISCW011232-PA"/>
    <property type="gene ID" value="ISCW011232"/>
</dbReference>
<accession>A0A1S4LAK8</accession>
<dbReference type="InterPro" id="IPR024079">
    <property type="entry name" value="MetalloPept_cat_dom_sf"/>
</dbReference>
<keyword evidence="2" id="KW-0378">Hydrolase</keyword>
<dbReference type="SUPFAM" id="SSF55486">
    <property type="entry name" value="Metalloproteases ('zincins'), catalytic domain"/>
    <property type="match status" value="1"/>
</dbReference>
<dbReference type="GO" id="GO:0006508">
    <property type="term" value="P:proteolysis"/>
    <property type="evidence" value="ECO:0007669"/>
    <property type="project" value="UniProtKB-KW"/>
</dbReference>
<dbReference type="VEuPathDB" id="VectorBase:ISCI011231"/>
<dbReference type="AlphaFoldDB" id="A0A1S4LAK8"/>
<evidence type="ECO:0000313" key="7">
    <source>
        <dbReference type="Proteomes" id="UP000001555"/>
    </source>
</evidence>
<name>A0A1S4LAK8_IXOSC</name>
<evidence type="ECO:0000256" key="4">
    <source>
        <dbReference type="ARBA" id="ARBA00023049"/>
    </source>
</evidence>
<proteinExistence type="predicted"/>
<dbReference type="Gene3D" id="3.40.390.10">
    <property type="entry name" value="Collagenase (Catalytic Domain)"/>
    <property type="match status" value="1"/>
</dbReference>
<comment type="caution">
    <text evidence="5">Lacks conserved residue(s) required for the propagation of feature annotation.</text>
</comment>
<protein>
    <submittedName>
        <fullName evidence="6">Uncharacterized protein</fullName>
    </submittedName>
</protein>
<feature type="binding site" evidence="5">
    <location>
        <position position="70"/>
    </location>
    <ligand>
        <name>Zn(2+)</name>
        <dbReference type="ChEBI" id="CHEBI:29105"/>
        <note>catalytic</note>
    </ligand>
</feature>
<keyword evidence="4" id="KW-0482">Metalloprotease</keyword>
<keyword evidence="1" id="KW-0645">Protease</keyword>
<evidence type="ECO:0000256" key="5">
    <source>
        <dbReference type="PROSITE-ProRule" id="PRU00276"/>
    </source>
</evidence>
<feature type="binding site" evidence="5">
    <location>
        <position position="60"/>
    </location>
    <ligand>
        <name>Zn(2+)</name>
        <dbReference type="ChEBI" id="CHEBI:29105"/>
        <note>catalytic</note>
    </ligand>
</feature>
<feature type="active site" evidence="5">
    <location>
        <position position="61"/>
    </location>
</feature>
<dbReference type="GO" id="GO:0004222">
    <property type="term" value="F:metalloendopeptidase activity"/>
    <property type="evidence" value="ECO:0007669"/>
    <property type="project" value="InterPro"/>
</dbReference>
<dbReference type="Pfam" id="PF13688">
    <property type="entry name" value="Reprolysin_5"/>
    <property type="match status" value="1"/>
</dbReference>
<evidence type="ECO:0000313" key="6">
    <source>
        <dbReference type="EnsemblMetazoa" id="ISCW011232-PA"/>
    </source>
</evidence>
<evidence type="ECO:0000256" key="3">
    <source>
        <dbReference type="ARBA" id="ARBA00022833"/>
    </source>
</evidence>
<dbReference type="VEuPathDB" id="VectorBase:ISCW011232"/>